<dbReference type="Proteomes" id="UP000594260">
    <property type="component" value="Unplaced"/>
</dbReference>
<dbReference type="KEGG" id="vde:111251388"/>
<dbReference type="RefSeq" id="XP_022663655.1">
    <property type="nucleotide sequence ID" value="XM_022807920.1"/>
</dbReference>
<keyword evidence="2" id="KW-1185">Reference proteome</keyword>
<organism evidence="1 2">
    <name type="scientific">Varroa destructor</name>
    <name type="common">Honeybee mite</name>
    <dbReference type="NCBI Taxonomy" id="109461"/>
    <lineage>
        <taxon>Eukaryota</taxon>
        <taxon>Metazoa</taxon>
        <taxon>Ecdysozoa</taxon>
        <taxon>Arthropoda</taxon>
        <taxon>Chelicerata</taxon>
        <taxon>Arachnida</taxon>
        <taxon>Acari</taxon>
        <taxon>Parasitiformes</taxon>
        <taxon>Mesostigmata</taxon>
        <taxon>Gamasina</taxon>
        <taxon>Dermanyssoidea</taxon>
        <taxon>Varroidae</taxon>
        <taxon>Varroa</taxon>
    </lineage>
</organism>
<evidence type="ECO:0000313" key="1">
    <source>
        <dbReference type="EnsemblMetazoa" id="XP_022663655"/>
    </source>
</evidence>
<proteinExistence type="predicted"/>
<name>A0A7M7K9T5_VARDE</name>
<dbReference type="GeneID" id="111251388"/>
<accession>A0A7M7K9T5</accession>
<dbReference type="InParanoid" id="A0A7M7K9T5"/>
<sequence>MPPSEISPVLTEEECTHRSLREVCGLAGRPVNACSLVTVMVKNYARVRVTATPDVPLCLEYGQFKGNAFGCSGALAGGERGLTPAIGASSNARLEWSCYAVHDIYEQAWVACALVERESLTFARKARAGASFRIEAS</sequence>
<protein>
    <submittedName>
        <fullName evidence="1">Uncharacterized protein</fullName>
    </submittedName>
</protein>
<dbReference type="EnsemblMetazoa" id="XM_022807920">
    <property type="protein sequence ID" value="XP_022663655"/>
    <property type="gene ID" value="LOC111251388"/>
</dbReference>
<reference evidence="1" key="1">
    <citation type="submission" date="2021-01" db="UniProtKB">
        <authorList>
            <consortium name="EnsemblMetazoa"/>
        </authorList>
    </citation>
    <scope>IDENTIFICATION</scope>
</reference>
<dbReference type="AlphaFoldDB" id="A0A7M7K9T5"/>
<evidence type="ECO:0000313" key="2">
    <source>
        <dbReference type="Proteomes" id="UP000594260"/>
    </source>
</evidence>